<dbReference type="InterPro" id="IPR000165">
    <property type="entry name" value="Glucoamylase"/>
</dbReference>
<dbReference type="EMBL" id="KN847533">
    <property type="protein sequence ID" value="KIW07088.1"/>
    <property type="molecule type" value="Genomic_DNA"/>
</dbReference>
<sequence>MLFQLLTAQSGLLRDEVIYSAVLPTKVYYAWTCLVMFCCRALHTVSVYLSLWTALSHAQDAPVPSPYAQPSGLTEDITQWLAVSAGSQIATCKTRMMANINPVGGANGTVVASTSTENPNYHYNWVRDAALTMDVVVKLYSAASDANARSGYEQILFQYAQARADEQNDPDLQTGLGEPKFELNNSVFTGPWGRPQNDGPAESATTLMEFASAYLAAGGDMGTVKQKIWDSSNFSNQAPVLKDLLYVASNWSADSFDLWEEEESPNHFFNRMVYHRALDMGAKFAANLSDTETANTLSAAARDVAATLPSFWDPARQLIVYEIGPVLRNKSSYKDVAVVLGILHGYNYDGIYSYANDQVLASAYQLATSFLAVYPIANVTTDASGGTLGIPVGRYPEDVYTGTGTAPNGGNPWFLATAALAELLYRASAELQENGTLTVSNTSLPFWQYFAPAAGLAAGQTYSSNSQAFGTAIAAIEGWADAFVRRIKFHTPADKRLSEEYNRDDGFSTGALDLTWSYASLLTASFARADLRGDTGYIGAVADLV</sequence>
<evidence type="ECO:0000256" key="6">
    <source>
        <dbReference type="ARBA" id="ARBA00023295"/>
    </source>
</evidence>
<protein>
    <recommendedName>
        <fullName evidence="3">glucan 1,4-alpha-glucosidase</fullName>
        <ecNumber evidence="3">3.2.1.3</ecNumber>
    </recommendedName>
    <alternativeName>
        <fullName evidence="9">1,4-alpha-D-glucan glucohydrolase</fullName>
    </alternativeName>
    <alternativeName>
        <fullName evidence="8">Glucan 1,4-alpha-glucosidase</fullName>
    </alternativeName>
</protein>
<dbReference type="GO" id="GO:0000324">
    <property type="term" value="C:fungal-type vacuole"/>
    <property type="evidence" value="ECO:0007669"/>
    <property type="project" value="TreeGrafter"/>
</dbReference>
<dbReference type="SUPFAM" id="SSF48208">
    <property type="entry name" value="Six-hairpin glycosidases"/>
    <property type="match status" value="1"/>
</dbReference>
<dbReference type="EC" id="3.2.1.3" evidence="3"/>
<name>A0A0D2AJP3_9PEZI</name>
<evidence type="ECO:0000256" key="1">
    <source>
        <dbReference type="ARBA" id="ARBA00001863"/>
    </source>
</evidence>
<evidence type="ECO:0000256" key="5">
    <source>
        <dbReference type="ARBA" id="ARBA00023277"/>
    </source>
</evidence>
<dbReference type="GO" id="GO:0000272">
    <property type="term" value="P:polysaccharide catabolic process"/>
    <property type="evidence" value="ECO:0007669"/>
    <property type="project" value="UniProtKB-KW"/>
</dbReference>
<evidence type="ECO:0000256" key="7">
    <source>
        <dbReference type="ARBA" id="ARBA00023326"/>
    </source>
</evidence>
<dbReference type="GeneID" id="27309945"/>
<evidence type="ECO:0000256" key="8">
    <source>
        <dbReference type="ARBA" id="ARBA00033442"/>
    </source>
</evidence>
<organism evidence="11 12">
    <name type="scientific">Verruconis gallopava</name>
    <dbReference type="NCBI Taxonomy" id="253628"/>
    <lineage>
        <taxon>Eukaryota</taxon>
        <taxon>Fungi</taxon>
        <taxon>Dikarya</taxon>
        <taxon>Ascomycota</taxon>
        <taxon>Pezizomycotina</taxon>
        <taxon>Dothideomycetes</taxon>
        <taxon>Pleosporomycetidae</taxon>
        <taxon>Venturiales</taxon>
        <taxon>Sympoventuriaceae</taxon>
        <taxon>Verruconis</taxon>
    </lineage>
</organism>
<reference evidence="11 12" key="1">
    <citation type="submission" date="2015-01" db="EMBL/GenBank/DDBJ databases">
        <title>The Genome Sequence of Ochroconis gallopava CBS43764.</title>
        <authorList>
            <consortium name="The Broad Institute Genomics Platform"/>
            <person name="Cuomo C."/>
            <person name="de Hoog S."/>
            <person name="Gorbushina A."/>
            <person name="Stielow B."/>
            <person name="Teixiera M."/>
            <person name="Abouelleil A."/>
            <person name="Chapman S.B."/>
            <person name="Priest M."/>
            <person name="Young S.K."/>
            <person name="Wortman J."/>
            <person name="Nusbaum C."/>
            <person name="Birren B."/>
        </authorList>
    </citation>
    <scope>NUCLEOTIDE SEQUENCE [LARGE SCALE GENOMIC DNA]</scope>
    <source>
        <strain evidence="11 12">CBS 43764</strain>
    </source>
</reference>
<keyword evidence="4" id="KW-0378">Hydrolase</keyword>
<keyword evidence="5" id="KW-0119">Carbohydrate metabolism</keyword>
<comment type="catalytic activity">
    <reaction evidence="1">
        <text>Hydrolysis of terminal (1-&gt;4)-linked alpha-D-glucose residues successively from non-reducing ends of the chains with release of beta-D-glucose.</text>
        <dbReference type="EC" id="3.2.1.3"/>
    </reaction>
</comment>
<evidence type="ECO:0000256" key="2">
    <source>
        <dbReference type="ARBA" id="ARBA00006188"/>
    </source>
</evidence>
<dbReference type="STRING" id="253628.A0A0D2AJP3"/>
<dbReference type="AlphaFoldDB" id="A0A0D2AJP3"/>
<dbReference type="PANTHER" id="PTHR31616">
    <property type="entry name" value="TREHALASE"/>
    <property type="match status" value="1"/>
</dbReference>
<keyword evidence="6" id="KW-0326">Glycosidase</keyword>
<dbReference type="RefSeq" id="XP_016216957.1">
    <property type="nucleotide sequence ID" value="XM_016354941.1"/>
</dbReference>
<evidence type="ECO:0000256" key="3">
    <source>
        <dbReference type="ARBA" id="ARBA00012593"/>
    </source>
</evidence>
<dbReference type="GO" id="GO:0004339">
    <property type="term" value="F:glucan 1,4-alpha-glucosidase activity"/>
    <property type="evidence" value="ECO:0007669"/>
    <property type="project" value="UniProtKB-EC"/>
</dbReference>
<dbReference type="PRINTS" id="PR00736">
    <property type="entry name" value="GLHYDRLASE15"/>
</dbReference>
<feature type="domain" description="GH15-like" evidence="10">
    <location>
        <begin position="99"/>
        <end position="525"/>
    </location>
</feature>
<dbReference type="Proteomes" id="UP000053259">
    <property type="component" value="Unassembled WGS sequence"/>
</dbReference>
<dbReference type="Pfam" id="PF00723">
    <property type="entry name" value="Glyco_hydro_15"/>
    <property type="match status" value="1"/>
</dbReference>
<accession>A0A0D2AJP3</accession>
<dbReference type="InterPro" id="IPR011613">
    <property type="entry name" value="GH15-like"/>
</dbReference>
<dbReference type="HOGENOM" id="CLU_012173_2_0_1"/>
<evidence type="ECO:0000313" key="11">
    <source>
        <dbReference type="EMBL" id="KIW07088.1"/>
    </source>
</evidence>
<dbReference type="PANTHER" id="PTHR31616:SF9">
    <property type="entry name" value="GLUCOAMYLASE, INTRACELLULAR SPORULATION-SPECIFIC"/>
    <property type="match status" value="1"/>
</dbReference>
<keyword evidence="12" id="KW-1185">Reference proteome</keyword>
<comment type="similarity">
    <text evidence="2">Belongs to the glycosyl hydrolase 15 family.</text>
</comment>
<gene>
    <name evidence="11" type="ORF">PV09_01972</name>
</gene>
<keyword evidence="7" id="KW-0624">Polysaccharide degradation</keyword>
<evidence type="ECO:0000313" key="12">
    <source>
        <dbReference type="Proteomes" id="UP000053259"/>
    </source>
</evidence>
<proteinExistence type="inferred from homology"/>
<dbReference type="Gene3D" id="1.50.10.10">
    <property type="match status" value="1"/>
</dbReference>
<dbReference type="InterPro" id="IPR012341">
    <property type="entry name" value="6hp_glycosidase-like_sf"/>
</dbReference>
<evidence type="ECO:0000259" key="10">
    <source>
        <dbReference type="Pfam" id="PF00723"/>
    </source>
</evidence>
<dbReference type="VEuPathDB" id="FungiDB:PV09_01972"/>
<dbReference type="OrthoDB" id="6123450at2759"/>
<evidence type="ECO:0000256" key="4">
    <source>
        <dbReference type="ARBA" id="ARBA00022801"/>
    </source>
</evidence>
<evidence type="ECO:0000256" key="9">
    <source>
        <dbReference type="ARBA" id="ARBA00033473"/>
    </source>
</evidence>
<dbReference type="InterPro" id="IPR008928">
    <property type="entry name" value="6-hairpin_glycosidase_sf"/>
</dbReference>
<dbReference type="InParanoid" id="A0A0D2AJP3"/>